<proteinExistence type="predicted"/>
<evidence type="ECO:0000313" key="1">
    <source>
        <dbReference type="EMBL" id="KAI0043961.1"/>
    </source>
</evidence>
<evidence type="ECO:0000313" key="2">
    <source>
        <dbReference type="Proteomes" id="UP000814033"/>
    </source>
</evidence>
<sequence>MFYLRSLFAFSVLAPALALPALVSPSSSPSHSSRRGAGMVEDAFTQRRHIHLPNRPSLPDFLIHKQIFLFTNTVLTPVTQQRWMILALRKTLSEALFTPTKPMLALRCIQEVQHDMTRSRRANQEELLKAIISARVESRTDVRHSSRSLFSSFLNTTIPIAAEYIKRNIVYSGEEDDAGIDMQDDMCRRRGIQDDLLKAIISARVKNELLSILAKRPA</sequence>
<protein>
    <submittedName>
        <fullName evidence="1">Uncharacterized protein</fullName>
    </submittedName>
</protein>
<reference evidence="1" key="2">
    <citation type="journal article" date="2022" name="New Phytol.">
        <title>Evolutionary transition to the ectomycorrhizal habit in the genomes of a hyperdiverse lineage of mushroom-forming fungi.</title>
        <authorList>
            <person name="Looney B."/>
            <person name="Miyauchi S."/>
            <person name="Morin E."/>
            <person name="Drula E."/>
            <person name="Courty P.E."/>
            <person name="Kohler A."/>
            <person name="Kuo A."/>
            <person name="LaButti K."/>
            <person name="Pangilinan J."/>
            <person name="Lipzen A."/>
            <person name="Riley R."/>
            <person name="Andreopoulos W."/>
            <person name="He G."/>
            <person name="Johnson J."/>
            <person name="Nolan M."/>
            <person name="Tritt A."/>
            <person name="Barry K.W."/>
            <person name="Grigoriev I.V."/>
            <person name="Nagy L.G."/>
            <person name="Hibbett D."/>
            <person name="Henrissat B."/>
            <person name="Matheny P.B."/>
            <person name="Labbe J."/>
            <person name="Martin F.M."/>
        </authorList>
    </citation>
    <scope>NUCLEOTIDE SEQUENCE</scope>
    <source>
        <strain evidence="1">FP105234-sp</strain>
    </source>
</reference>
<comment type="caution">
    <text evidence="1">The sequence shown here is derived from an EMBL/GenBank/DDBJ whole genome shotgun (WGS) entry which is preliminary data.</text>
</comment>
<dbReference type="Proteomes" id="UP000814033">
    <property type="component" value="Unassembled WGS sequence"/>
</dbReference>
<accession>A0ACB8RID8</accession>
<name>A0ACB8RID8_9AGAM</name>
<organism evidence="1 2">
    <name type="scientific">Auriscalpium vulgare</name>
    <dbReference type="NCBI Taxonomy" id="40419"/>
    <lineage>
        <taxon>Eukaryota</taxon>
        <taxon>Fungi</taxon>
        <taxon>Dikarya</taxon>
        <taxon>Basidiomycota</taxon>
        <taxon>Agaricomycotina</taxon>
        <taxon>Agaricomycetes</taxon>
        <taxon>Russulales</taxon>
        <taxon>Auriscalpiaceae</taxon>
        <taxon>Auriscalpium</taxon>
    </lineage>
</organism>
<reference evidence="1" key="1">
    <citation type="submission" date="2021-02" db="EMBL/GenBank/DDBJ databases">
        <authorList>
            <consortium name="DOE Joint Genome Institute"/>
            <person name="Ahrendt S."/>
            <person name="Looney B.P."/>
            <person name="Miyauchi S."/>
            <person name="Morin E."/>
            <person name="Drula E."/>
            <person name="Courty P.E."/>
            <person name="Chicoki N."/>
            <person name="Fauchery L."/>
            <person name="Kohler A."/>
            <person name="Kuo A."/>
            <person name="Labutti K."/>
            <person name="Pangilinan J."/>
            <person name="Lipzen A."/>
            <person name="Riley R."/>
            <person name="Andreopoulos W."/>
            <person name="He G."/>
            <person name="Johnson J."/>
            <person name="Barry K.W."/>
            <person name="Grigoriev I.V."/>
            <person name="Nagy L."/>
            <person name="Hibbett D."/>
            <person name="Henrissat B."/>
            <person name="Matheny P.B."/>
            <person name="Labbe J."/>
            <person name="Martin F."/>
        </authorList>
    </citation>
    <scope>NUCLEOTIDE SEQUENCE</scope>
    <source>
        <strain evidence="1">FP105234-sp</strain>
    </source>
</reference>
<dbReference type="EMBL" id="MU275999">
    <property type="protein sequence ID" value="KAI0043961.1"/>
    <property type="molecule type" value="Genomic_DNA"/>
</dbReference>
<keyword evidence="2" id="KW-1185">Reference proteome</keyword>
<gene>
    <name evidence="1" type="ORF">FA95DRAFT_1574793</name>
</gene>